<evidence type="ECO:0000259" key="3">
    <source>
        <dbReference type="Pfam" id="PF07715"/>
    </source>
</evidence>
<accession>D1PWP4</accession>
<dbReference type="InterPro" id="IPR012910">
    <property type="entry name" value="Plug_dom"/>
</dbReference>
<sequence length="930" mass="104247">MVVQKNNINMKYIIYIASLMLLPVQASAQADSILTQNDNTIEYGKNVSVDLKESTTATAFTTQKALSHRKGINPTDVLYGLIPGLQVSQNQGTSWDTYGALNVRGQNTLNAKKPLVLVDGFERDLGQISVDEIEKITVLKDAPSTALYGMRGANGVILVTTKRGVEGKTKINFSYEYNMAKPFRTPELVDGYTYAQALNEGLQNDGFSPRYSDRELAAFKDGSIPSVYPNVNWWDEALRDHSNGNNAVFSVTGGGRYVKYFTQLNYLNDNGILKPTSDNDGYSTQFKYSKLNIRTNLDIELTKNTQVKLNLFGTFSEHNRPNAPVRDIFQALYTVPAGAFPIKNGRNIWAGTTDFENNPVAMISGTGYARSQRRNFYADMTLTRRLDAILQGLSASVSVGLDNSASYWDSNARKYGYEQTTYDWEKKELSFKNLRNETALSASHSVGASQNHFYFNASANYKNRWGDHALSSMLNYSMDKLTAKGQNNSYAFIDMAAQAHYSYKQRYIADVVLSGTASSILKPGHRWGVFPAFGAGWLISEESFAKCNLIDLLKLRASYGISGRADFDNDLFVDMYGKGENFFFGKAPQGASGLKVSQIGIADLTYEKSHKFNIGFDLRAFGKLSVAMDYFYDHRTDILVGAGGTVSSLFGLPVPKENAGIVDNRGFETDIHWTDFSGDLKYSVGGTFSFVRNKIIEQNEEYRPYEYLRRTNGRMGQLRGYVVEGIYQDQADIDNRKVKQTLSEVRPGDLKYKDLNNDGVIDAFDQQALGYSKFPEIYYSMDLNVEYKGFGAFALFQGIGNVSVLTNTPSVYHPLYSNRTISTEYYNNRWTPENKNAIYPRLTSKGSVNNYANNSLWVKSGAYLKLRTLELYYKFNAQQLKPLKYVSGAKVYVRGYDLLCFDGIKIMDPENMGMGHPSMTRCAIGFDLTF</sequence>
<organism evidence="4 5">
    <name type="scientific">Hallella bergensis DSM 17361</name>
    <dbReference type="NCBI Taxonomy" id="585502"/>
    <lineage>
        <taxon>Bacteria</taxon>
        <taxon>Pseudomonadati</taxon>
        <taxon>Bacteroidota</taxon>
        <taxon>Bacteroidia</taxon>
        <taxon>Bacteroidales</taxon>
        <taxon>Prevotellaceae</taxon>
        <taxon>Hallella</taxon>
    </lineage>
</organism>
<comment type="subcellular location">
    <subcellularLocation>
        <location evidence="1">Cell outer membrane</location>
        <topology evidence="1">Multi-pass membrane protein</topology>
    </subcellularLocation>
</comment>
<name>D1PWP4_9BACT</name>
<dbReference type="InterPro" id="IPR039426">
    <property type="entry name" value="TonB-dep_rcpt-like"/>
</dbReference>
<dbReference type="Proteomes" id="UP000003160">
    <property type="component" value="Unassembled WGS sequence"/>
</dbReference>
<dbReference type="NCBIfam" id="TIGR04056">
    <property type="entry name" value="OMP_RagA_SusC"/>
    <property type="match status" value="1"/>
</dbReference>
<comment type="similarity">
    <text evidence="1">Belongs to the TonB-dependent receptor family.</text>
</comment>
<dbReference type="EMBL" id="ACKS01000058">
    <property type="protein sequence ID" value="EFA44225.1"/>
    <property type="molecule type" value="Genomic_DNA"/>
</dbReference>
<evidence type="ECO:0000313" key="4">
    <source>
        <dbReference type="EMBL" id="EFA44225.1"/>
    </source>
</evidence>
<dbReference type="InterPro" id="IPR023997">
    <property type="entry name" value="TonB-dep_OMP_SusC/RagA_CS"/>
</dbReference>
<dbReference type="AlphaFoldDB" id="D1PWP4"/>
<feature type="chain" id="PRO_5003026706" evidence="2">
    <location>
        <begin position="29"/>
        <end position="930"/>
    </location>
</feature>
<dbReference type="Gene3D" id="2.170.130.10">
    <property type="entry name" value="TonB-dependent receptor, plug domain"/>
    <property type="match status" value="1"/>
</dbReference>
<keyword evidence="1" id="KW-0472">Membrane</keyword>
<protein>
    <submittedName>
        <fullName evidence="4">TonB-linked outer membrane protein, SusC/RagA family</fullName>
    </submittedName>
</protein>
<keyword evidence="5" id="KW-1185">Reference proteome</keyword>
<dbReference type="InterPro" id="IPR037066">
    <property type="entry name" value="Plug_dom_sf"/>
</dbReference>
<keyword evidence="1" id="KW-1134">Transmembrane beta strand</keyword>
<feature type="domain" description="TonB-dependent receptor plug" evidence="3">
    <location>
        <begin position="51"/>
        <end position="156"/>
    </location>
</feature>
<dbReference type="InterPro" id="IPR023996">
    <property type="entry name" value="TonB-dep_OMP_SusC/RagA"/>
</dbReference>
<evidence type="ECO:0000313" key="5">
    <source>
        <dbReference type="Proteomes" id="UP000003160"/>
    </source>
</evidence>
<keyword evidence="1" id="KW-0998">Cell outer membrane</keyword>
<keyword evidence="2" id="KW-0732">Signal</keyword>
<dbReference type="GO" id="GO:0009279">
    <property type="term" value="C:cell outer membrane"/>
    <property type="evidence" value="ECO:0007669"/>
    <property type="project" value="UniProtKB-SubCell"/>
</dbReference>
<proteinExistence type="inferred from homology"/>
<reference evidence="4 5" key="1">
    <citation type="submission" date="2009-10" db="EMBL/GenBank/DDBJ databases">
        <authorList>
            <person name="Qin X."/>
            <person name="Bachman B."/>
            <person name="Battles P."/>
            <person name="Bell A."/>
            <person name="Bess C."/>
            <person name="Bickham C."/>
            <person name="Chaboub L."/>
            <person name="Chen D."/>
            <person name="Coyle M."/>
            <person name="Deiros D.R."/>
            <person name="Dinh H."/>
            <person name="Forbes L."/>
            <person name="Fowler G."/>
            <person name="Francisco L."/>
            <person name="Fu Q."/>
            <person name="Gubbala S."/>
            <person name="Hale W."/>
            <person name="Han Y."/>
            <person name="Hemphill L."/>
            <person name="Highlander S.K."/>
            <person name="Hirani K."/>
            <person name="Hogues M."/>
            <person name="Jackson L."/>
            <person name="Jakkamsetti A."/>
            <person name="Javaid M."/>
            <person name="Jiang H."/>
            <person name="Korchina V."/>
            <person name="Kovar C."/>
            <person name="Lara F."/>
            <person name="Lee S."/>
            <person name="Mata R."/>
            <person name="Mathew T."/>
            <person name="Moen C."/>
            <person name="Morales K."/>
            <person name="Munidasa M."/>
            <person name="Nazareth L."/>
            <person name="Ngo R."/>
            <person name="Nguyen L."/>
            <person name="Okwuonu G."/>
            <person name="Ongeri F."/>
            <person name="Patil S."/>
            <person name="Petrosino J."/>
            <person name="Pham C."/>
            <person name="Pham P."/>
            <person name="Pu L.-L."/>
            <person name="Puazo M."/>
            <person name="Raj R."/>
            <person name="Reid J."/>
            <person name="Rouhana J."/>
            <person name="Saada N."/>
            <person name="Shang Y."/>
            <person name="Simmons D."/>
            <person name="Thornton R."/>
            <person name="Warren J."/>
            <person name="Weissenberger G."/>
            <person name="Zhang J."/>
            <person name="Zhang L."/>
            <person name="Zhou C."/>
            <person name="Zhu D."/>
            <person name="Muzny D."/>
            <person name="Worley K."/>
            <person name="Gibbs R."/>
        </authorList>
    </citation>
    <scope>NUCLEOTIDE SEQUENCE [LARGE SCALE GENOMIC DNA]</scope>
    <source>
        <strain evidence="4 5">DSM 17361</strain>
    </source>
</reference>
<dbReference type="SUPFAM" id="SSF56935">
    <property type="entry name" value="Porins"/>
    <property type="match status" value="1"/>
</dbReference>
<comment type="caution">
    <text evidence="4">The sequence shown here is derived from an EMBL/GenBank/DDBJ whole genome shotgun (WGS) entry which is preliminary data.</text>
</comment>
<keyword evidence="1" id="KW-0812">Transmembrane</keyword>
<dbReference type="eggNOG" id="COG4771">
    <property type="taxonomic scope" value="Bacteria"/>
</dbReference>
<keyword evidence="1" id="KW-0813">Transport</keyword>
<evidence type="ECO:0000256" key="2">
    <source>
        <dbReference type="SAM" id="SignalP"/>
    </source>
</evidence>
<evidence type="ECO:0000256" key="1">
    <source>
        <dbReference type="PROSITE-ProRule" id="PRU01360"/>
    </source>
</evidence>
<dbReference type="Pfam" id="PF07715">
    <property type="entry name" value="Plug"/>
    <property type="match status" value="1"/>
</dbReference>
<dbReference type="HOGENOM" id="CLU_004317_1_0_10"/>
<gene>
    <name evidence="4" type="ORF">HMPREF0645_1379</name>
</gene>
<dbReference type="PROSITE" id="PS52016">
    <property type="entry name" value="TONB_DEPENDENT_REC_3"/>
    <property type="match status" value="1"/>
</dbReference>
<feature type="signal peptide" evidence="2">
    <location>
        <begin position="1"/>
        <end position="28"/>
    </location>
</feature>
<dbReference type="NCBIfam" id="TIGR04057">
    <property type="entry name" value="SusC_RagA_signa"/>
    <property type="match status" value="1"/>
</dbReference>